<dbReference type="EMBL" id="MHOL01000010">
    <property type="protein sequence ID" value="OGZ62937.1"/>
    <property type="molecule type" value="Genomic_DNA"/>
</dbReference>
<dbReference type="AlphaFoldDB" id="A0A1G2HKC5"/>
<keyword evidence="1" id="KW-0812">Transmembrane</keyword>
<accession>A0A1G2HKC5</accession>
<name>A0A1G2HKC5_9BACT</name>
<proteinExistence type="predicted"/>
<keyword evidence="1" id="KW-0472">Membrane</keyword>
<evidence type="ECO:0000256" key="1">
    <source>
        <dbReference type="SAM" id="Phobius"/>
    </source>
</evidence>
<gene>
    <name evidence="2" type="ORF">A2639_01450</name>
</gene>
<keyword evidence="1" id="KW-1133">Transmembrane helix</keyword>
<feature type="transmembrane region" description="Helical" evidence="1">
    <location>
        <begin position="17"/>
        <end position="36"/>
    </location>
</feature>
<organism evidence="2 3">
    <name type="scientific">Candidatus Staskawiczbacteria bacterium RIFCSPHIGHO2_01_FULL_34_27</name>
    <dbReference type="NCBI Taxonomy" id="1802199"/>
    <lineage>
        <taxon>Bacteria</taxon>
        <taxon>Candidatus Staskawicziibacteriota</taxon>
    </lineage>
</organism>
<dbReference type="Proteomes" id="UP000178991">
    <property type="component" value="Unassembled WGS sequence"/>
</dbReference>
<evidence type="ECO:0000313" key="2">
    <source>
        <dbReference type="EMBL" id="OGZ62937.1"/>
    </source>
</evidence>
<protein>
    <submittedName>
        <fullName evidence="2">Uncharacterized protein</fullName>
    </submittedName>
</protein>
<comment type="caution">
    <text evidence="2">The sequence shown here is derived from an EMBL/GenBank/DDBJ whole genome shotgun (WGS) entry which is preliminary data.</text>
</comment>
<evidence type="ECO:0000313" key="3">
    <source>
        <dbReference type="Proteomes" id="UP000178991"/>
    </source>
</evidence>
<reference evidence="2 3" key="1">
    <citation type="journal article" date="2016" name="Nat. Commun.">
        <title>Thousands of microbial genomes shed light on interconnected biogeochemical processes in an aquifer system.</title>
        <authorList>
            <person name="Anantharaman K."/>
            <person name="Brown C.T."/>
            <person name="Hug L.A."/>
            <person name="Sharon I."/>
            <person name="Castelle C.J."/>
            <person name="Probst A.J."/>
            <person name="Thomas B.C."/>
            <person name="Singh A."/>
            <person name="Wilkins M.J."/>
            <person name="Karaoz U."/>
            <person name="Brodie E.L."/>
            <person name="Williams K.H."/>
            <person name="Hubbard S.S."/>
            <person name="Banfield J.F."/>
        </authorList>
    </citation>
    <scope>NUCLEOTIDE SEQUENCE [LARGE SCALE GENOMIC DNA]</scope>
</reference>
<sequence length="106" mass="12139">MQSKTISVNYFKINWKAVYFLGIIFFLIMLISYVFLVNQLTGGIYTVKSYDKEISALLEENKRLENSFAQTSFLGSVQVRAQGFSFEKTTQVKYINILDSSLAKAK</sequence>